<name>A0A1H2X8C4_THIRO</name>
<reference evidence="3" key="1">
    <citation type="submission" date="2016-10" db="EMBL/GenBank/DDBJ databases">
        <authorList>
            <person name="Varghese N."/>
            <person name="Submissions S."/>
        </authorList>
    </citation>
    <scope>NUCLEOTIDE SEQUENCE [LARGE SCALE GENOMIC DNA]</scope>
    <source>
        <strain evidence="3">DSM 217</strain>
    </source>
</reference>
<accession>A0A1H2X8C4</accession>
<evidence type="ECO:0000313" key="2">
    <source>
        <dbReference type="EMBL" id="SDW89006.1"/>
    </source>
</evidence>
<dbReference type="InterPro" id="IPR006186">
    <property type="entry name" value="Ser/Thr-sp_prot-phosphatase"/>
</dbReference>
<dbReference type="AlphaFoldDB" id="A0A1H2X8C4"/>
<sequence length="319" mass="36247">MYDLIGDIHGCAYELKALLAKLGYSARDGVWRHPTRQVIFLGDFIDRGPEQVEVMKIVRAMVDAEQALTVMGNHEFNAVAWATQIATSSGDYLRPHTDDNRKQHAEFLAQVCEDSELHEELIDWFRGLPLWLDLPGLRVVHACWHLPSIEILTEHLDDRQRIRDEGAWVSLTRPGDPAYEALETVLKGLEIPLPEGVEFKDKDGKIRRRVRTRWWKTHPITYRDLAIAPLEVIPRIPHEPAPEHVLPGYDGNKPVFVGHYWLSGTPRPLSSRVACLDYSVAAGGKLCAYRWDGEHDLVGEHFCWVDVDRSQPETQGAAS</sequence>
<gene>
    <name evidence="2" type="ORF">SAMN05421783_11071</name>
</gene>
<dbReference type="Pfam" id="PF00149">
    <property type="entry name" value="Metallophos"/>
    <property type="match status" value="1"/>
</dbReference>
<feature type="domain" description="Calcineurin-like phosphoesterase" evidence="1">
    <location>
        <begin position="4"/>
        <end position="136"/>
    </location>
</feature>
<protein>
    <submittedName>
        <fullName evidence="2">Calcineurin-like phosphoesterase</fullName>
    </submittedName>
</protein>
<proteinExistence type="predicted"/>
<dbReference type="STRING" id="1058.SAMN05421783_11071"/>
<evidence type="ECO:0000259" key="1">
    <source>
        <dbReference type="Pfam" id="PF00149"/>
    </source>
</evidence>
<dbReference type="GO" id="GO:0005737">
    <property type="term" value="C:cytoplasm"/>
    <property type="evidence" value="ECO:0007669"/>
    <property type="project" value="TreeGrafter"/>
</dbReference>
<dbReference type="Gene3D" id="3.60.21.10">
    <property type="match status" value="1"/>
</dbReference>
<organism evidence="2 3">
    <name type="scientific">Thiocapsa roseopersicina</name>
    <dbReference type="NCBI Taxonomy" id="1058"/>
    <lineage>
        <taxon>Bacteria</taxon>
        <taxon>Pseudomonadati</taxon>
        <taxon>Pseudomonadota</taxon>
        <taxon>Gammaproteobacteria</taxon>
        <taxon>Chromatiales</taxon>
        <taxon>Chromatiaceae</taxon>
        <taxon>Thiocapsa</taxon>
    </lineage>
</organism>
<dbReference type="InterPro" id="IPR029052">
    <property type="entry name" value="Metallo-depent_PP-like"/>
</dbReference>
<dbReference type="InterPro" id="IPR050126">
    <property type="entry name" value="Ap4A_hydrolase"/>
</dbReference>
<dbReference type="RefSeq" id="WP_093032110.1">
    <property type="nucleotide sequence ID" value="NZ_FNNZ01000010.1"/>
</dbReference>
<dbReference type="Proteomes" id="UP000198816">
    <property type="component" value="Unassembled WGS sequence"/>
</dbReference>
<dbReference type="PRINTS" id="PR00114">
    <property type="entry name" value="STPHPHTASE"/>
</dbReference>
<dbReference type="GO" id="GO:0016791">
    <property type="term" value="F:phosphatase activity"/>
    <property type="evidence" value="ECO:0007669"/>
    <property type="project" value="TreeGrafter"/>
</dbReference>
<dbReference type="SUPFAM" id="SSF56300">
    <property type="entry name" value="Metallo-dependent phosphatases"/>
    <property type="match status" value="1"/>
</dbReference>
<dbReference type="EMBL" id="FNNZ01000010">
    <property type="protein sequence ID" value="SDW89006.1"/>
    <property type="molecule type" value="Genomic_DNA"/>
</dbReference>
<keyword evidence="3" id="KW-1185">Reference proteome</keyword>
<evidence type="ECO:0000313" key="3">
    <source>
        <dbReference type="Proteomes" id="UP000198816"/>
    </source>
</evidence>
<dbReference type="PANTHER" id="PTHR42850:SF7">
    <property type="entry name" value="BIS(5'-NUCLEOSYL)-TETRAPHOSPHATASE PRPE [ASYMMETRICAL]"/>
    <property type="match status" value="1"/>
</dbReference>
<dbReference type="InterPro" id="IPR004843">
    <property type="entry name" value="Calcineurin-like_PHP"/>
</dbReference>
<dbReference type="OrthoDB" id="9807890at2"/>
<dbReference type="PANTHER" id="PTHR42850">
    <property type="entry name" value="METALLOPHOSPHOESTERASE"/>
    <property type="match status" value="1"/>
</dbReference>